<reference evidence="3" key="1">
    <citation type="submission" date="2020-10" db="EMBL/GenBank/DDBJ databases">
        <authorList>
            <person name="Han B."/>
            <person name="Lu T."/>
            <person name="Zhao Q."/>
            <person name="Huang X."/>
            <person name="Zhao Y."/>
        </authorList>
    </citation>
    <scope>NUCLEOTIDE SEQUENCE</scope>
</reference>
<dbReference type="EMBL" id="CAJGYO010000007">
    <property type="protein sequence ID" value="CAD6245601.1"/>
    <property type="molecule type" value="Genomic_DNA"/>
</dbReference>
<dbReference type="PANTHER" id="PTHR31236">
    <property type="entry name" value="BURP DOMAIN PROTEIN USPL1-LIKE"/>
    <property type="match status" value="1"/>
</dbReference>
<organism evidence="3 4">
    <name type="scientific">Miscanthus lutarioriparius</name>
    <dbReference type="NCBI Taxonomy" id="422564"/>
    <lineage>
        <taxon>Eukaryota</taxon>
        <taxon>Viridiplantae</taxon>
        <taxon>Streptophyta</taxon>
        <taxon>Embryophyta</taxon>
        <taxon>Tracheophyta</taxon>
        <taxon>Spermatophyta</taxon>
        <taxon>Magnoliopsida</taxon>
        <taxon>Liliopsida</taxon>
        <taxon>Poales</taxon>
        <taxon>Poaceae</taxon>
        <taxon>PACMAD clade</taxon>
        <taxon>Panicoideae</taxon>
        <taxon>Andropogonodae</taxon>
        <taxon>Andropogoneae</taxon>
        <taxon>Saccharinae</taxon>
        <taxon>Miscanthus</taxon>
    </lineage>
</organism>
<evidence type="ECO:0000313" key="3">
    <source>
        <dbReference type="EMBL" id="CAD6245601.1"/>
    </source>
</evidence>
<comment type="caution">
    <text evidence="3">The sequence shown here is derived from an EMBL/GenBank/DDBJ whole genome shotgun (WGS) entry which is preliminary data.</text>
</comment>
<evidence type="ECO:0000259" key="2">
    <source>
        <dbReference type="PROSITE" id="PS51277"/>
    </source>
</evidence>
<dbReference type="Proteomes" id="UP000604825">
    <property type="component" value="Unassembled WGS sequence"/>
</dbReference>
<name>A0A811PR01_9POAL</name>
<dbReference type="InterPro" id="IPR044816">
    <property type="entry name" value="BURP"/>
</dbReference>
<evidence type="ECO:0000256" key="1">
    <source>
        <dbReference type="SAM" id="MobiDB-lite"/>
    </source>
</evidence>
<feature type="compositionally biased region" description="Basic and acidic residues" evidence="1">
    <location>
        <begin position="54"/>
        <end position="72"/>
    </location>
</feature>
<sequence length="318" mass="34975">MIGTMVMRTMLQRSPHHMETKGEQDMKKVTMSYGSHQSEEHSLRITMPENKQSTSEKGDTSKGDIHDHDVRSHSHSHSHSHSSGNNLADVFFFHDVLRPGSVITPTIPPTTSLPSLLPRREADALPFSTERFPDILAMFAPTSDAMGKEIWWTLDTCENPQLLPGEKAACATSLESLAKLPVALLGTRNVRAFSGDMPTDPTGTSAQRGRYNVTAVRKLSKSLTAATCHDLTYPYAVFYCHTTNPVATYLVKLVAQHGRVPAMEALAVCHLDTSLWSPRHPFLVAHSIKPGDAVVCHFLSKLSIVWVPVGEQGGMREA</sequence>
<protein>
    <recommendedName>
        <fullName evidence="2">BURP domain-containing protein</fullName>
    </recommendedName>
</protein>
<dbReference type="PROSITE" id="PS51277">
    <property type="entry name" value="BURP"/>
    <property type="match status" value="1"/>
</dbReference>
<dbReference type="AlphaFoldDB" id="A0A811PR01"/>
<feature type="domain" description="BURP" evidence="2">
    <location>
        <begin position="91"/>
        <end position="309"/>
    </location>
</feature>
<feature type="region of interest" description="Disordered" evidence="1">
    <location>
        <begin position="1"/>
        <end position="83"/>
    </location>
</feature>
<evidence type="ECO:0000313" key="4">
    <source>
        <dbReference type="Proteomes" id="UP000604825"/>
    </source>
</evidence>
<dbReference type="Pfam" id="PF03181">
    <property type="entry name" value="BURP"/>
    <property type="match status" value="1"/>
</dbReference>
<dbReference type="InterPro" id="IPR004873">
    <property type="entry name" value="BURP_dom"/>
</dbReference>
<gene>
    <name evidence="3" type="ORF">NCGR_LOCUS29901</name>
</gene>
<dbReference type="PANTHER" id="PTHR31236:SF21">
    <property type="entry name" value="BURP DOMAIN-CONTAINING PROTEIN 11"/>
    <property type="match status" value="1"/>
</dbReference>
<proteinExistence type="predicted"/>
<dbReference type="SMART" id="SM01045">
    <property type="entry name" value="BURP"/>
    <property type="match status" value="1"/>
</dbReference>
<feature type="compositionally biased region" description="Basic and acidic residues" evidence="1">
    <location>
        <begin position="16"/>
        <end position="28"/>
    </location>
</feature>
<dbReference type="OrthoDB" id="654134at2759"/>
<accession>A0A811PR01</accession>
<keyword evidence="4" id="KW-1185">Reference proteome</keyword>